<dbReference type="EMBL" id="FXTB01000003">
    <property type="protein sequence ID" value="SMO62179.1"/>
    <property type="molecule type" value="Genomic_DNA"/>
</dbReference>
<dbReference type="AlphaFoldDB" id="A0A521CRR9"/>
<dbReference type="Proteomes" id="UP000319040">
    <property type="component" value="Unassembled WGS sequence"/>
</dbReference>
<accession>A0A521CRR9</accession>
<evidence type="ECO:0000313" key="2">
    <source>
        <dbReference type="Proteomes" id="UP000319040"/>
    </source>
</evidence>
<gene>
    <name evidence="1" type="ORF">SAMN06265379_103409</name>
</gene>
<keyword evidence="2" id="KW-1185">Reference proteome</keyword>
<dbReference type="RefSeq" id="WP_142533092.1">
    <property type="nucleotide sequence ID" value="NZ_FXTB01000003.1"/>
</dbReference>
<proteinExistence type="predicted"/>
<organism evidence="1 2">
    <name type="scientific">Saccharicrinis carchari</name>
    <dbReference type="NCBI Taxonomy" id="1168039"/>
    <lineage>
        <taxon>Bacteria</taxon>
        <taxon>Pseudomonadati</taxon>
        <taxon>Bacteroidota</taxon>
        <taxon>Bacteroidia</taxon>
        <taxon>Marinilabiliales</taxon>
        <taxon>Marinilabiliaceae</taxon>
        <taxon>Saccharicrinis</taxon>
    </lineage>
</organism>
<name>A0A521CRR9_SACCC</name>
<sequence>MGYEGKAGISKELIKGSQGNRRKYGKAIQYGRDWKLSGALGAGPLSINAEKSLVSENAAIGGNIFLYDMKAGLNATTERINILDLNFYFGLGGSLKIFINIDSPSGYFPIAPDTYEMRVDNTYVWPYNKY</sequence>
<protein>
    <submittedName>
        <fullName evidence="1">Uncharacterized protein</fullName>
    </submittedName>
</protein>
<reference evidence="1 2" key="1">
    <citation type="submission" date="2017-05" db="EMBL/GenBank/DDBJ databases">
        <authorList>
            <person name="Varghese N."/>
            <person name="Submissions S."/>
        </authorList>
    </citation>
    <scope>NUCLEOTIDE SEQUENCE [LARGE SCALE GENOMIC DNA]</scope>
    <source>
        <strain evidence="1 2">DSM 27040</strain>
    </source>
</reference>
<evidence type="ECO:0000313" key="1">
    <source>
        <dbReference type="EMBL" id="SMO62179.1"/>
    </source>
</evidence>